<accession>A0A8S5SP85</accession>
<reference evidence="1" key="1">
    <citation type="journal article" date="2021" name="Proc. Natl. Acad. Sci. U.S.A.">
        <title>A Catalog of Tens of Thousands of Viruses from Human Metagenomes Reveals Hidden Associations with Chronic Diseases.</title>
        <authorList>
            <person name="Tisza M.J."/>
            <person name="Buck C.B."/>
        </authorList>
    </citation>
    <scope>NUCLEOTIDE SEQUENCE</scope>
    <source>
        <strain evidence="1">CtqSm5</strain>
    </source>
</reference>
<sequence>MLERCYCPTLHKRVPTYKDCEVCERWHCFANFLEDLPLIEGYDYWLNHPNERVALDKDSKLTGNKIYCLELCSFLTNSSNVREAVIRNGNHIPKIPIISIDKESGEVKVYESQRSTPFNQSSISKCCRGVAVSAYGFYWFKIEDILKYHTEVPKSLTQDEVRELRQLLFNN</sequence>
<evidence type="ECO:0000313" key="1">
    <source>
        <dbReference type="EMBL" id="DAF52809.1"/>
    </source>
</evidence>
<dbReference type="InterPro" id="IPR036388">
    <property type="entry name" value="WH-like_DNA-bd_sf"/>
</dbReference>
<proteinExistence type="predicted"/>
<dbReference type="Gene3D" id="1.10.10.10">
    <property type="entry name" value="Winged helix-like DNA-binding domain superfamily/Winged helix DNA-binding domain"/>
    <property type="match status" value="1"/>
</dbReference>
<dbReference type="EMBL" id="BK032642">
    <property type="protein sequence ID" value="DAF52809.1"/>
    <property type="molecule type" value="Genomic_DNA"/>
</dbReference>
<protein>
    <submittedName>
        <fullName evidence="1">Uncharacterized protein</fullName>
    </submittedName>
</protein>
<organism evidence="1">
    <name type="scientific">Siphoviridae sp. ctqSm5</name>
    <dbReference type="NCBI Taxonomy" id="2827949"/>
    <lineage>
        <taxon>Viruses</taxon>
        <taxon>Duplodnaviria</taxon>
        <taxon>Heunggongvirae</taxon>
        <taxon>Uroviricota</taxon>
        <taxon>Caudoviricetes</taxon>
    </lineage>
</organism>
<name>A0A8S5SP85_9CAUD</name>